<evidence type="ECO:0000313" key="6">
    <source>
        <dbReference type="Proteomes" id="UP000507470"/>
    </source>
</evidence>
<gene>
    <name evidence="5" type="ORF">MCOR_1377</name>
</gene>
<dbReference type="AlphaFoldDB" id="A0A6J7ZVJ7"/>
<feature type="domain" description="Kringle" evidence="4">
    <location>
        <begin position="69"/>
        <end position="144"/>
    </location>
</feature>
<dbReference type="Gene3D" id="2.40.20.10">
    <property type="entry name" value="Plasminogen Kringle 4"/>
    <property type="match status" value="1"/>
</dbReference>
<evidence type="ECO:0000259" key="4">
    <source>
        <dbReference type="PROSITE" id="PS50070"/>
    </source>
</evidence>
<proteinExistence type="predicted"/>
<dbReference type="EMBL" id="CACVKT020000270">
    <property type="protein sequence ID" value="CAC5357912.1"/>
    <property type="molecule type" value="Genomic_DNA"/>
</dbReference>
<sequence length="265" mass="30059">MENLAKYCYEPPMLRPEQEIIYKYYGTTVYANYKCTSYPDAVSTPSCAVSRCSVPETWTEASLSCSAQDCMTRPGQYYGKVGCTVTGRKCQKWNSNWPHRPAYWPADTNNNYCSTLPNTAIPWCYTMDPNIAERRIHSTRMLICIILVVFITDIASTSGKNKRPFTFYNRALPAVTTTAKGKNYIFNGNIDIEITLDKVNPVLICSALFKGQFVNETTVTVMKWYTYYKDVKVINNFPIDDIGCKGSLQILCTLLNSNITILMNT</sequence>
<dbReference type="Proteomes" id="UP000507470">
    <property type="component" value="Unassembled WGS sequence"/>
</dbReference>
<dbReference type="GO" id="GO:0005615">
    <property type="term" value="C:extracellular space"/>
    <property type="evidence" value="ECO:0007669"/>
    <property type="project" value="TreeGrafter"/>
</dbReference>
<dbReference type="InterPro" id="IPR013806">
    <property type="entry name" value="Kringle-like"/>
</dbReference>
<dbReference type="InterPro" id="IPR038178">
    <property type="entry name" value="Kringle_sf"/>
</dbReference>
<protein>
    <submittedName>
        <fullName evidence="5">MST1</fullName>
    </submittedName>
</protein>
<dbReference type="PANTHER" id="PTHR24261">
    <property type="entry name" value="PLASMINOGEN-RELATED"/>
    <property type="match status" value="1"/>
</dbReference>
<name>A0A6J7ZVJ7_MYTCO</name>
<keyword evidence="6" id="KW-1185">Reference proteome</keyword>
<evidence type="ECO:0000256" key="1">
    <source>
        <dbReference type="ARBA" id="ARBA00022572"/>
    </source>
</evidence>
<evidence type="ECO:0000256" key="2">
    <source>
        <dbReference type="ARBA" id="ARBA00023157"/>
    </source>
</evidence>
<dbReference type="PROSITE" id="PS50070">
    <property type="entry name" value="KRINGLE_2"/>
    <property type="match status" value="1"/>
</dbReference>
<dbReference type="GO" id="GO:0005102">
    <property type="term" value="F:signaling receptor binding"/>
    <property type="evidence" value="ECO:0007669"/>
    <property type="project" value="TreeGrafter"/>
</dbReference>
<evidence type="ECO:0000313" key="5">
    <source>
        <dbReference type="EMBL" id="CAC5357912.1"/>
    </source>
</evidence>
<dbReference type="InterPro" id="IPR000001">
    <property type="entry name" value="Kringle"/>
</dbReference>
<organism evidence="5 6">
    <name type="scientific">Mytilus coruscus</name>
    <name type="common">Sea mussel</name>
    <dbReference type="NCBI Taxonomy" id="42192"/>
    <lineage>
        <taxon>Eukaryota</taxon>
        <taxon>Metazoa</taxon>
        <taxon>Spiralia</taxon>
        <taxon>Lophotrochozoa</taxon>
        <taxon>Mollusca</taxon>
        <taxon>Bivalvia</taxon>
        <taxon>Autobranchia</taxon>
        <taxon>Pteriomorphia</taxon>
        <taxon>Mytilida</taxon>
        <taxon>Mytiloidea</taxon>
        <taxon>Mytilidae</taxon>
        <taxon>Mytilinae</taxon>
        <taxon>Mytilus</taxon>
    </lineage>
</organism>
<keyword evidence="1 3" id="KW-0420">Kringle</keyword>
<dbReference type="SUPFAM" id="SSF57440">
    <property type="entry name" value="Kringle-like"/>
    <property type="match status" value="1"/>
</dbReference>
<keyword evidence="2" id="KW-1015">Disulfide bond</keyword>
<dbReference type="SMART" id="SM00130">
    <property type="entry name" value="KR"/>
    <property type="match status" value="1"/>
</dbReference>
<evidence type="ECO:0000256" key="3">
    <source>
        <dbReference type="PROSITE-ProRule" id="PRU00121"/>
    </source>
</evidence>
<comment type="caution">
    <text evidence="3">Lacks conserved residue(s) required for the propagation of feature annotation.</text>
</comment>
<dbReference type="OrthoDB" id="272018at2759"/>
<accession>A0A6J7ZVJ7</accession>
<dbReference type="InterPro" id="IPR050759">
    <property type="entry name" value="Serine_protease_kringle"/>
</dbReference>
<dbReference type="GO" id="GO:0004175">
    <property type="term" value="F:endopeptidase activity"/>
    <property type="evidence" value="ECO:0007669"/>
    <property type="project" value="TreeGrafter"/>
</dbReference>
<reference evidence="5 6" key="1">
    <citation type="submission" date="2020-06" db="EMBL/GenBank/DDBJ databases">
        <authorList>
            <person name="Li R."/>
            <person name="Bekaert M."/>
        </authorList>
    </citation>
    <scope>NUCLEOTIDE SEQUENCE [LARGE SCALE GENOMIC DNA]</scope>
    <source>
        <strain evidence="6">wild</strain>
    </source>
</reference>
<dbReference type="PANTHER" id="PTHR24261:SF7">
    <property type="entry name" value="KRINGLE DOMAIN-CONTAINING PROTEIN"/>
    <property type="match status" value="1"/>
</dbReference>